<proteinExistence type="predicted"/>
<dbReference type="SMART" id="SM00349">
    <property type="entry name" value="KRAB"/>
    <property type="match status" value="1"/>
</dbReference>
<dbReference type="PANTHER" id="PTHR23232">
    <property type="entry name" value="KRAB DOMAIN C2H2 ZINC FINGER"/>
    <property type="match status" value="1"/>
</dbReference>
<dbReference type="SUPFAM" id="SSF109640">
    <property type="entry name" value="KRAB domain (Kruppel-associated box)"/>
    <property type="match status" value="1"/>
</dbReference>
<dbReference type="PROSITE" id="PS50805">
    <property type="entry name" value="KRAB"/>
    <property type="match status" value="1"/>
</dbReference>
<evidence type="ECO:0000259" key="1">
    <source>
        <dbReference type="PROSITE" id="PS50805"/>
    </source>
</evidence>
<dbReference type="PANTHER" id="PTHR23232:SF140">
    <property type="entry name" value="ZFP92 ZINC FINGER PROTEIN"/>
    <property type="match status" value="1"/>
</dbReference>
<dbReference type="InterPro" id="IPR036051">
    <property type="entry name" value="KRAB_dom_sf"/>
</dbReference>
<feature type="domain" description="KRAB" evidence="1">
    <location>
        <begin position="51"/>
        <end position="101"/>
    </location>
</feature>
<dbReference type="Proteomes" id="UP000694421">
    <property type="component" value="Unplaced"/>
</dbReference>
<dbReference type="Pfam" id="PF01352">
    <property type="entry name" value="KRAB"/>
    <property type="match status" value="1"/>
</dbReference>
<reference evidence="2" key="1">
    <citation type="submission" date="2025-08" db="UniProtKB">
        <authorList>
            <consortium name="Ensembl"/>
        </authorList>
    </citation>
    <scope>IDENTIFICATION</scope>
</reference>
<dbReference type="Ensembl" id="ENSSMRT00000029885.1">
    <property type="protein sequence ID" value="ENSSMRP00000025535.1"/>
    <property type="gene ID" value="ENSSMRG00000019741.1"/>
</dbReference>
<evidence type="ECO:0000313" key="2">
    <source>
        <dbReference type="Ensembl" id="ENSSMRP00000025535.1"/>
    </source>
</evidence>
<evidence type="ECO:0000313" key="3">
    <source>
        <dbReference type="Proteomes" id="UP000694421"/>
    </source>
</evidence>
<accession>A0A8D0E2R5</accession>
<name>A0A8D0E2R5_SALMN</name>
<dbReference type="GeneTree" id="ENSGT00960000189292"/>
<dbReference type="InterPro" id="IPR050169">
    <property type="entry name" value="Krueppel_C2H2_ZnF"/>
</dbReference>
<organism evidence="2 3">
    <name type="scientific">Salvator merianae</name>
    <name type="common">Argentine black and white tegu</name>
    <name type="synonym">Tupinambis merianae</name>
    <dbReference type="NCBI Taxonomy" id="96440"/>
    <lineage>
        <taxon>Eukaryota</taxon>
        <taxon>Metazoa</taxon>
        <taxon>Chordata</taxon>
        <taxon>Craniata</taxon>
        <taxon>Vertebrata</taxon>
        <taxon>Euteleostomi</taxon>
        <taxon>Lepidosauria</taxon>
        <taxon>Squamata</taxon>
        <taxon>Bifurcata</taxon>
        <taxon>Unidentata</taxon>
        <taxon>Episquamata</taxon>
        <taxon>Laterata</taxon>
        <taxon>Teiioidea</taxon>
        <taxon>Teiidae</taxon>
        <taxon>Salvator</taxon>
    </lineage>
</organism>
<dbReference type="CDD" id="cd07765">
    <property type="entry name" value="KRAB_A-box"/>
    <property type="match status" value="1"/>
</dbReference>
<dbReference type="InterPro" id="IPR001909">
    <property type="entry name" value="KRAB"/>
</dbReference>
<sequence length="101" mass="11738">FSTFSPSLYTSSLFLGSSFTVSKSLHSHFENLDVYTFLTGKLFFLFFQTLVTFEEVTVHFTEEEWALLDPAQRALHWEVMKENYTNLAFVVITFCCVLCIQ</sequence>
<protein>
    <recommendedName>
        <fullName evidence="1">KRAB domain-containing protein</fullName>
    </recommendedName>
</protein>
<dbReference type="AlphaFoldDB" id="A0A8D0E2R5"/>
<reference evidence="2" key="2">
    <citation type="submission" date="2025-09" db="UniProtKB">
        <authorList>
            <consortium name="Ensembl"/>
        </authorList>
    </citation>
    <scope>IDENTIFICATION</scope>
</reference>
<keyword evidence="3" id="KW-1185">Reference proteome</keyword>
<dbReference type="GO" id="GO:0006355">
    <property type="term" value="P:regulation of DNA-templated transcription"/>
    <property type="evidence" value="ECO:0007669"/>
    <property type="project" value="InterPro"/>
</dbReference>
<dbReference type="Gene3D" id="6.10.140.140">
    <property type="match status" value="1"/>
</dbReference>